<evidence type="ECO:0000256" key="8">
    <source>
        <dbReference type="ARBA" id="ARBA00023242"/>
    </source>
</evidence>
<evidence type="ECO:0000256" key="3">
    <source>
        <dbReference type="ARBA" id="ARBA00023015"/>
    </source>
</evidence>
<feature type="coiled-coil region" evidence="9">
    <location>
        <begin position="459"/>
        <end position="493"/>
    </location>
</feature>
<comment type="similarity">
    <text evidence="2">Belongs to the nucleosome assembly protein (NAP) family.</text>
</comment>
<evidence type="ECO:0000256" key="5">
    <source>
        <dbReference type="ARBA" id="ARBA00023125"/>
    </source>
</evidence>
<feature type="compositionally biased region" description="Basic residues" evidence="10">
    <location>
        <begin position="907"/>
        <end position="916"/>
    </location>
</feature>
<keyword evidence="8" id="KW-0539">Nucleus</keyword>
<dbReference type="EMBL" id="JADBGQ010000007">
    <property type="protein sequence ID" value="KAG5390743.1"/>
    <property type="molecule type" value="Genomic_DNA"/>
</dbReference>
<dbReference type="PANTHER" id="PTHR46373:SF20">
    <property type="entry name" value="PROTEIN RKD1"/>
    <property type="match status" value="1"/>
</dbReference>
<sequence length="955" mass="109923">MVGDKSKKAKTDEENVEQIDGELVLSIEKLQAIQDDLEKINEKASDEVLEVEQKYNGIRKPVYDKRGDIIKAIPDFWLTAFLSHPALGELLTEEDQKIFKYLSSLEVEDAKDVKSGYSITFNFNPNPYFEDGKLTKTFTFLEEGTTKITATPIKWKEGKGLSNGVDHEKNGNKRALPEESFFTWFSDAQHKEEDVEVEIHDEVADIIKEDLWANPLTYFNNEADEEDFDDEDDEGEEGDSDEDDDAEGEDVFSEKDEKRTRNVALYSITNILKKSIESSRSAKNALILNGTNFRASAMLRIPIEMVSPIADEFTNNFFGLEDEIISSGNYDYYLPSASNFLALPDLEPISIVSHEDLLNEYGSVSWTEKESMFDEHQREDFDLVKKTETVKKRVREECDYSCYVGKPLSKETISLYYDMPIAQAAKELNIGLTLLKKKCRDLGIQRWPHRKFMSLDNLIENVKEKLEKGEGNADEQRKKLEKLKKEKKRMKESPDLEYEDKTKRLRQACYKANHKRKRRLVIPEPEDAGTIRVTATIFGEDKNLTFTTLSLAKDFIDDENDECKSKEDLNYFLMEAGITDDLSCDAIMKLILYVDEVTCPTSSEYSPGCAMKVRLDLVPNYLDDECLIKWVDTNPTFTFLEEGTTKITATPIKWKEGKGLSNGVDHEKNGNKRALPEESFFTWFSDAQHKEEDVEVEIHDEVADIIKEDLWANPLTYFNNFNRAPLAKASASILLSRGTEFTNNFFELQDEIICSGNYDYYLPSASSFLALPDLEPISIVSHEDLLNDYGAVSWTEKESMFDEHQREDFNLVKKTETVKKRVREECSSSSYVAKPLSKETISLYYDMPIAQAAKELNIGLTLLKKKCRDLGIQRWPHRKFMSLDNLIDNVKEKLEKGEGNADEQRKKLEKLKKEKKRMKESPDLEYEDKTKRLRQACYKANHKRKRRLVMSTSTA</sequence>
<evidence type="ECO:0000313" key="12">
    <source>
        <dbReference type="EMBL" id="KAG5390743.1"/>
    </source>
</evidence>
<keyword evidence="4 9" id="KW-0175">Coiled coil</keyword>
<dbReference type="Pfam" id="PF02042">
    <property type="entry name" value="RWP-RK"/>
    <property type="match status" value="2"/>
</dbReference>
<dbReference type="PROSITE" id="PS51519">
    <property type="entry name" value="RWP_RK"/>
    <property type="match status" value="2"/>
</dbReference>
<feature type="region of interest" description="Disordered" evidence="10">
    <location>
        <begin position="897"/>
        <end position="927"/>
    </location>
</feature>
<evidence type="ECO:0000256" key="7">
    <source>
        <dbReference type="ARBA" id="ARBA00023186"/>
    </source>
</evidence>
<dbReference type="InterPro" id="IPR003035">
    <property type="entry name" value="RWP-RK_dom"/>
</dbReference>
<accession>A0ABQ7LW20</accession>
<dbReference type="Gene3D" id="3.30.1120.90">
    <property type="entry name" value="Nucleosome assembly protein"/>
    <property type="match status" value="2"/>
</dbReference>
<evidence type="ECO:0000256" key="1">
    <source>
        <dbReference type="ARBA" id="ARBA00004049"/>
    </source>
</evidence>
<keyword evidence="5" id="KW-0238">DNA-binding</keyword>
<comment type="caution">
    <text evidence="12">The sequence shown here is derived from an EMBL/GenBank/DDBJ whole genome shotgun (WGS) entry which is preliminary data.</text>
</comment>
<gene>
    <name evidence="12" type="primary">A08p038780.1_BraROA</name>
    <name evidence="12" type="ORF">IGI04_032284</name>
</gene>
<feature type="coiled-coil region" evidence="9">
    <location>
        <begin position="23"/>
        <end position="54"/>
    </location>
</feature>
<protein>
    <recommendedName>
        <fullName evidence="11">RWP-RK domain-containing protein</fullName>
    </recommendedName>
</protein>
<feature type="domain" description="RWP-RK" evidence="11">
    <location>
        <begin position="814"/>
        <end position="903"/>
    </location>
</feature>
<comment type="function">
    <text evidence="1">Putative transcription factor.</text>
</comment>
<dbReference type="InterPro" id="IPR002164">
    <property type="entry name" value="NAP_family"/>
</dbReference>
<dbReference type="Proteomes" id="UP000823674">
    <property type="component" value="Chromosome A08"/>
</dbReference>
<keyword evidence="13" id="KW-1185">Reference proteome</keyword>
<keyword evidence="3" id="KW-0805">Transcription regulation</keyword>
<proteinExistence type="inferred from homology"/>
<evidence type="ECO:0000256" key="9">
    <source>
        <dbReference type="SAM" id="Coils"/>
    </source>
</evidence>
<name>A0ABQ7LW20_BRACM</name>
<evidence type="ECO:0000256" key="4">
    <source>
        <dbReference type="ARBA" id="ARBA00023054"/>
    </source>
</evidence>
<evidence type="ECO:0000256" key="10">
    <source>
        <dbReference type="SAM" id="MobiDB-lite"/>
    </source>
</evidence>
<dbReference type="SUPFAM" id="SSF143113">
    <property type="entry name" value="NAP-like"/>
    <property type="match status" value="2"/>
</dbReference>
<evidence type="ECO:0000259" key="11">
    <source>
        <dbReference type="PROSITE" id="PS51519"/>
    </source>
</evidence>
<feature type="compositionally biased region" description="Basic and acidic residues" evidence="10">
    <location>
        <begin position="897"/>
        <end position="906"/>
    </location>
</feature>
<feature type="domain" description="RWP-RK" evidence="11">
    <location>
        <begin position="386"/>
        <end position="475"/>
    </location>
</feature>
<feature type="compositionally biased region" description="Basic and acidic residues" evidence="10">
    <location>
        <begin position="917"/>
        <end position="927"/>
    </location>
</feature>
<dbReference type="PANTHER" id="PTHR46373">
    <property type="entry name" value="PROTEIN RKD4"/>
    <property type="match status" value="1"/>
</dbReference>
<keyword evidence="7" id="KW-0143">Chaperone</keyword>
<dbReference type="Gene3D" id="1.20.5.1500">
    <property type="match status" value="1"/>
</dbReference>
<feature type="compositionally biased region" description="Acidic residues" evidence="10">
    <location>
        <begin position="222"/>
        <end position="251"/>
    </location>
</feature>
<dbReference type="Pfam" id="PF00956">
    <property type="entry name" value="NAP"/>
    <property type="match status" value="2"/>
</dbReference>
<evidence type="ECO:0000313" key="13">
    <source>
        <dbReference type="Proteomes" id="UP000823674"/>
    </source>
</evidence>
<feature type="region of interest" description="Disordered" evidence="10">
    <location>
        <begin position="222"/>
        <end position="256"/>
    </location>
</feature>
<dbReference type="InterPro" id="IPR044607">
    <property type="entry name" value="RKD-like"/>
</dbReference>
<dbReference type="InterPro" id="IPR037231">
    <property type="entry name" value="NAP-like_sf"/>
</dbReference>
<keyword evidence="6" id="KW-0804">Transcription</keyword>
<evidence type="ECO:0000256" key="6">
    <source>
        <dbReference type="ARBA" id="ARBA00023163"/>
    </source>
</evidence>
<organism evidence="12 13">
    <name type="scientific">Brassica rapa subsp. trilocularis</name>
    <dbReference type="NCBI Taxonomy" id="1813537"/>
    <lineage>
        <taxon>Eukaryota</taxon>
        <taxon>Viridiplantae</taxon>
        <taxon>Streptophyta</taxon>
        <taxon>Embryophyta</taxon>
        <taxon>Tracheophyta</taxon>
        <taxon>Spermatophyta</taxon>
        <taxon>Magnoliopsida</taxon>
        <taxon>eudicotyledons</taxon>
        <taxon>Gunneridae</taxon>
        <taxon>Pentapetalae</taxon>
        <taxon>rosids</taxon>
        <taxon>malvids</taxon>
        <taxon>Brassicales</taxon>
        <taxon>Brassicaceae</taxon>
        <taxon>Brassiceae</taxon>
        <taxon>Brassica</taxon>
    </lineage>
</organism>
<evidence type="ECO:0000256" key="2">
    <source>
        <dbReference type="ARBA" id="ARBA00009947"/>
    </source>
</evidence>
<reference evidence="12 13" key="1">
    <citation type="submission" date="2021-03" db="EMBL/GenBank/DDBJ databases">
        <authorList>
            <person name="King G.J."/>
            <person name="Bancroft I."/>
            <person name="Baten A."/>
            <person name="Bloomfield J."/>
            <person name="Borpatragohain P."/>
            <person name="He Z."/>
            <person name="Irish N."/>
            <person name="Irwin J."/>
            <person name="Liu K."/>
            <person name="Mauleon R.P."/>
            <person name="Moore J."/>
            <person name="Morris R."/>
            <person name="Ostergaard L."/>
            <person name="Wang B."/>
            <person name="Wells R."/>
        </authorList>
    </citation>
    <scope>NUCLEOTIDE SEQUENCE [LARGE SCALE GENOMIC DNA]</scope>
    <source>
        <strain evidence="12">R-o-18</strain>
        <tissue evidence="12">Leaf</tissue>
    </source>
</reference>